<feature type="transmembrane region" description="Helical" evidence="1">
    <location>
        <begin position="26"/>
        <end position="46"/>
    </location>
</feature>
<feature type="transmembrane region" description="Helical" evidence="1">
    <location>
        <begin position="112"/>
        <end position="133"/>
    </location>
</feature>
<evidence type="ECO:0000313" key="4">
    <source>
        <dbReference type="Proteomes" id="UP001229955"/>
    </source>
</evidence>
<dbReference type="EMBL" id="CP130612">
    <property type="protein sequence ID" value="WKW12740.1"/>
    <property type="molecule type" value="Genomic_DNA"/>
</dbReference>
<feature type="transmembrane region" description="Helical" evidence="1">
    <location>
        <begin position="476"/>
        <end position="494"/>
    </location>
</feature>
<dbReference type="PANTHER" id="PTHR30282">
    <property type="entry name" value="P-AMINOBENZOYL GLUTAMATE TRANSPORTER"/>
    <property type="match status" value="1"/>
</dbReference>
<keyword evidence="1" id="KW-0472">Membrane</keyword>
<accession>A0AA49K1E1</accession>
<dbReference type="EMBL" id="CP130613">
    <property type="protein sequence ID" value="WKW15647.1"/>
    <property type="molecule type" value="Genomic_DNA"/>
</dbReference>
<dbReference type="RefSeq" id="WP_367885617.1">
    <property type="nucleotide sequence ID" value="NZ_CP130612.1"/>
</dbReference>
<organism evidence="3 4">
    <name type="scientific">Pseudogemmatithrix spongiicola</name>
    <dbReference type="NCBI Taxonomy" id="3062599"/>
    <lineage>
        <taxon>Bacteria</taxon>
        <taxon>Pseudomonadati</taxon>
        <taxon>Gemmatimonadota</taxon>
        <taxon>Gemmatimonadia</taxon>
        <taxon>Gemmatimonadales</taxon>
        <taxon>Gemmatimonadaceae</taxon>
        <taxon>Pseudogemmatithrix</taxon>
    </lineage>
</organism>
<reference evidence="3" key="1">
    <citation type="submission" date="2023-07" db="EMBL/GenBank/DDBJ databases">
        <authorList>
            <person name="Haufschild T."/>
            <person name="Kallscheuer N."/>
            <person name="Hammer J."/>
            <person name="Kohn T."/>
            <person name="Kabuu M."/>
            <person name="Jogler M."/>
            <person name="Wohfarth N."/>
            <person name="Heuer A."/>
            <person name="Rohde M."/>
            <person name="van Teeseling M.C.F."/>
            <person name="Jogler C."/>
        </authorList>
    </citation>
    <scope>NUCLEOTIDE SEQUENCE</scope>
    <source>
        <strain evidence="2">Strain 138</strain>
        <strain evidence="3">Strain 318</strain>
    </source>
</reference>
<feature type="transmembrane region" description="Helical" evidence="1">
    <location>
        <begin position="374"/>
        <end position="394"/>
    </location>
</feature>
<name>A0AA49K1E1_9BACT</name>
<keyword evidence="1" id="KW-1133">Transmembrane helix</keyword>
<gene>
    <name evidence="2" type="ORF">Strain138_002049</name>
    <name evidence="3" type="ORF">Strain318_002048</name>
</gene>
<feature type="transmembrane region" description="Helical" evidence="1">
    <location>
        <begin position="436"/>
        <end position="455"/>
    </location>
</feature>
<dbReference type="Proteomes" id="UP001229955">
    <property type="component" value="Chromosome"/>
</dbReference>
<dbReference type="KEGG" id="pspc:Strain318_002048"/>
<dbReference type="GO" id="GO:1902604">
    <property type="term" value="P:p-aminobenzoyl-glutamate transmembrane transport"/>
    <property type="evidence" value="ECO:0007669"/>
    <property type="project" value="InterPro"/>
</dbReference>
<accession>A0AA49JVM4</accession>
<evidence type="ECO:0000256" key="1">
    <source>
        <dbReference type="SAM" id="Phobius"/>
    </source>
</evidence>
<feature type="transmembrane region" description="Helical" evidence="1">
    <location>
        <begin position="406"/>
        <end position="424"/>
    </location>
</feature>
<dbReference type="GO" id="GO:0015558">
    <property type="term" value="F:secondary active p-aminobenzoyl-glutamate transmembrane transporter activity"/>
    <property type="evidence" value="ECO:0007669"/>
    <property type="project" value="InterPro"/>
</dbReference>
<proteinExistence type="predicted"/>
<keyword evidence="4" id="KW-1185">Reference proteome</keyword>
<evidence type="ECO:0000313" key="2">
    <source>
        <dbReference type="EMBL" id="WKW12740.1"/>
    </source>
</evidence>
<feature type="transmembrane region" description="Helical" evidence="1">
    <location>
        <begin position="301"/>
        <end position="319"/>
    </location>
</feature>
<feature type="transmembrane region" description="Helical" evidence="1">
    <location>
        <begin position="340"/>
        <end position="368"/>
    </location>
</feature>
<dbReference type="InterPro" id="IPR004697">
    <property type="entry name" value="AbgT"/>
</dbReference>
<dbReference type="AlphaFoldDB" id="A0AA49K1E1"/>
<feature type="transmembrane region" description="Helical" evidence="1">
    <location>
        <begin position="163"/>
        <end position="180"/>
    </location>
</feature>
<protein>
    <submittedName>
        <fullName evidence="3">AbgT family transporter</fullName>
    </submittedName>
</protein>
<feature type="transmembrane region" description="Helical" evidence="1">
    <location>
        <begin position="81"/>
        <end position="100"/>
    </location>
</feature>
<evidence type="ECO:0000313" key="3">
    <source>
        <dbReference type="EMBL" id="WKW15647.1"/>
    </source>
</evidence>
<feature type="transmembrane region" description="Helical" evidence="1">
    <location>
        <begin position="261"/>
        <end position="281"/>
    </location>
</feature>
<dbReference type="PANTHER" id="PTHR30282:SF0">
    <property type="entry name" value="P-AMINOBENZOYL-GLUTAMATE TRANSPORT PROTEIN"/>
    <property type="match status" value="1"/>
</dbReference>
<dbReference type="Pfam" id="PF03806">
    <property type="entry name" value="ABG_transport"/>
    <property type="match status" value="1"/>
</dbReference>
<keyword evidence="1" id="KW-0812">Transmembrane</keyword>
<sequence length="506" mass="53291">MIAARGWLVRALDTVERVGNRLPHPASLFVLLSLAVVVASWAVHALGWTVPHPTGGAPVGATNLLSLDGLHRLIEGFVPNFLNFGPFGPVLVCLLGLSVAEHAGLLGAVVRVVVGATPARFLTLVIVFTGAMSHTAGDVGYVLLLPLAAALFHTVGRHPIAGLAAAYAGVSGGFAANMLLSPTDVTLAGITQEAARIVDPAYTVTPMASYYFLASSVLLVTLTGTFVTERLVEPRLGAYRGSAVPEPAVPLTPQERAGLRWALLALLALAAIVALGLWPPVGFLLDAERPGFLGSYLVRGLVFWIFVFGLVPGLVYGIVAGTIRRDRDVYAGMAKNMEVVAGYIVAVFFIAQFVNLFAWSGLGVLAAVEGAATLKALGLGAIPLMVGLVLLTAAIDMVMGSASAKWAMLGTVMVPMFMLLGYSPELTQTAYRLGDSLTNIITPLSSNFPLVLLFFQRYDAKAGIGTLSATMLPYTLLNMVVWTLFLVCWVWMGIPTGPGAPLFLGR</sequence>